<protein>
    <submittedName>
        <fullName evidence="2">Uncharacterized protein</fullName>
    </submittedName>
</protein>
<reference evidence="2 3" key="1">
    <citation type="submission" date="2024-02" db="EMBL/GenBank/DDBJ databases">
        <authorList>
            <person name="Vignale AGUSTIN F."/>
            <person name="Sosa J E."/>
            <person name="Modenutti C."/>
        </authorList>
    </citation>
    <scope>NUCLEOTIDE SEQUENCE [LARGE SCALE GENOMIC DNA]</scope>
</reference>
<dbReference type="AlphaFoldDB" id="A0ABC8QZQ6"/>
<feature type="non-terminal residue" evidence="2">
    <location>
        <position position="53"/>
    </location>
</feature>
<evidence type="ECO:0000256" key="1">
    <source>
        <dbReference type="SAM" id="MobiDB-lite"/>
    </source>
</evidence>
<feature type="region of interest" description="Disordered" evidence="1">
    <location>
        <begin position="1"/>
        <end position="53"/>
    </location>
</feature>
<gene>
    <name evidence="2" type="ORF">ILEXP_LOCUS4759</name>
</gene>
<sequence>DENIAQGVESLPPDHGGDSSVMGSFKKHASKFSGTLGSARKQLGSDLSRLSTH</sequence>
<evidence type="ECO:0000313" key="3">
    <source>
        <dbReference type="Proteomes" id="UP001642360"/>
    </source>
</evidence>
<comment type="caution">
    <text evidence="2">The sequence shown here is derived from an EMBL/GenBank/DDBJ whole genome shotgun (WGS) entry which is preliminary data.</text>
</comment>
<name>A0ABC8QZQ6_9AQUA</name>
<organism evidence="2 3">
    <name type="scientific">Ilex paraguariensis</name>
    <name type="common">yerba mate</name>
    <dbReference type="NCBI Taxonomy" id="185542"/>
    <lineage>
        <taxon>Eukaryota</taxon>
        <taxon>Viridiplantae</taxon>
        <taxon>Streptophyta</taxon>
        <taxon>Embryophyta</taxon>
        <taxon>Tracheophyta</taxon>
        <taxon>Spermatophyta</taxon>
        <taxon>Magnoliopsida</taxon>
        <taxon>eudicotyledons</taxon>
        <taxon>Gunneridae</taxon>
        <taxon>Pentapetalae</taxon>
        <taxon>asterids</taxon>
        <taxon>campanulids</taxon>
        <taxon>Aquifoliales</taxon>
        <taxon>Aquifoliaceae</taxon>
        <taxon>Ilex</taxon>
    </lineage>
</organism>
<accession>A0ABC8QZQ6</accession>
<evidence type="ECO:0000313" key="2">
    <source>
        <dbReference type="EMBL" id="CAK9137711.1"/>
    </source>
</evidence>
<keyword evidence="3" id="KW-1185">Reference proteome</keyword>
<feature type="non-terminal residue" evidence="2">
    <location>
        <position position="1"/>
    </location>
</feature>
<dbReference type="EMBL" id="CAUOFW020000836">
    <property type="protein sequence ID" value="CAK9137711.1"/>
    <property type="molecule type" value="Genomic_DNA"/>
</dbReference>
<dbReference type="Proteomes" id="UP001642360">
    <property type="component" value="Unassembled WGS sequence"/>
</dbReference>
<proteinExistence type="predicted"/>